<dbReference type="RefSeq" id="WP_071360844.1">
    <property type="nucleotide sequence ID" value="NZ_JRYB01000001.1"/>
</dbReference>
<evidence type="ECO:0000259" key="2">
    <source>
        <dbReference type="Pfam" id="PF18134"/>
    </source>
</evidence>
<dbReference type="AlphaFoldDB" id="A0A1S2NCP1"/>
<dbReference type="InterPro" id="IPR006116">
    <property type="entry name" value="NT_2-5OAS_ClassI-CCAase"/>
</dbReference>
<evidence type="ECO:0000313" key="4">
    <source>
        <dbReference type="Proteomes" id="UP000180246"/>
    </source>
</evidence>
<reference evidence="3 4" key="1">
    <citation type="submission" date="2014-10" db="EMBL/GenBank/DDBJ databases">
        <authorList>
            <person name="Seo M.-J."/>
            <person name="Seok Y.J."/>
            <person name="Cha I.-T."/>
        </authorList>
    </citation>
    <scope>NUCLEOTIDE SEQUENCE [LARGE SCALE GENOMIC DNA]</scope>
    <source>
        <strain evidence="3 4">NEU</strain>
    </source>
</reference>
<feature type="domain" description="Adenylyl/Guanylyl and SMODS C-terminal sensor" evidence="2">
    <location>
        <begin position="352"/>
        <end position="475"/>
    </location>
</feature>
<evidence type="ECO:0000313" key="3">
    <source>
        <dbReference type="EMBL" id="OIJ42434.1"/>
    </source>
</evidence>
<dbReference type="EMBL" id="JRYB01000001">
    <property type="protein sequence ID" value="OIJ42434.1"/>
    <property type="molecule type" value="Genomic_DNA"/>
</dbReference>
<dbReference type="CDD" id="cd05400">
    <property type="entry name" value="NT_2-5OAS_ClassI-CCAase"/>
    <property type="match status" value="1"/>
</dbReference>
<keyword evidence="1" id="KW-0051">Antiviral defense</keyword>
<proteinExistence type="predicted"/>
<gene>
    <name evidence="3" type="ORF">LO55_1275</name>
</gene>
<organism evidence="3 4">
    <name type="scientific">Massilia timonae</name>
    <dbReference type="NCBI Taxonomy" id="47229"/>
    <lineage>
        <taxon>Bacteria</taxon>
        <taxon>Pseudomonadati</taxon>
        <taxon>Pseudomonadota</taxon>
        <taxon>Betaproteobacteria</taxon>
        <taxon>Burkholderiales</taxon>
        <taxon>Oxalobacteraceae</taxon>
        <taxon>Telluria group</taxon>
        <taxon>Massilia</taxon>
    </lineage>
</organism>
<dbReference type="GO" id="GO:0051607">
    <property type="term" value="P:defense response to virus"/>
    <property type="evidence" value="ECO:0007669"/>
    <property type="project" value="UniProtKB-KW"/>
</dbReference>
<dbReference type="Proteomes" id="UP000180246">
    <property type="component" value="Unassembled WGS sequence"/>
</dbReference>
<accession>A0A1S2NCP1</accession>
<protein>
    <recommendedName>
        <fullName evidence="2">Adenylyl/Guanylyl and SMODS C-terminal sensor domain-containing protein</fullName>
    </recommendedName>
</protein>
<evidence type="ECO:0000256" key="1">
    <source>
        <dbReference type="ARBA" id="ARBA00023118"/>
    </source>
</evidence>
<dbReference type="InterPro" id="IPR040511">
    <property type="entry name" value="AGS_C"/>
</dbReference>
<dbReference type="GO" id="GO:0016779">
    <property type="term" value="F:nucleotidyltransferase activity"/>
    <property type="evidence" value="ECO:0007669"/>
    <property type="project" value="InterPro"/>
</dbReference>
<sequence length="478" mass="54348">MKLLEHFRTFLNDDVNLNTSRIDLLESSIEAVQKAVTASDWGPEIIKFAPHGSWAHQTIIKPMAGKEFDADLVVFVKPKSGWTAKDYVNKLASALRANGTYSDKLCCYSHCVTIEYAGERRIDIAPCVVDREYYGRYEVCNKTTDTFEASAPLAYTDWVVTKNGIAGGNDLKKVTRLLKYLRDIKGNFTCPSFLFTTLLGNRVQENDRDTAAFSDLPTTLKTLVGRLDDWLQMNPYVPYLSNPVLPTENQSRVWDQMQYSNFRDKINLYRGWIDDAYNEQDRDESIGKWQRVFGDKFAAGEAKESSRISESVARSDGAIVVAGHFRDLVEKVKSIGEKALPARILRLPYIERPKWRPASTMATVKIQAELYGGRYSTGIRQVRSLEPLQANYWIKFAAVNNVGVPFSSDYSVEWRITNTDKAAYDAQQLRGDFYPSEQGYTRMEQLAYRGVHLVEAFLVKKSNKRLAGQSQPFYVVVE</sequence>
<dbReference type="Pfam" id="PF18134">
    <property type="entry name" value="AGS_C"/>
    <property type="match status" value="1"/>
</dbReference>
<dbReference type="Pfam" id="PF18144">
    <property type="entry name" value="SMODS"/>
    <property type="match status" value="1"/>
</dbReference>
<comment type="caution">
    <text evidence="3">The sequence shown here is derived from an EMBL/GenBank/DDBJ whole genome shotgun (WGS) entry which is preliminary data.</text>
</comment>
<name>A0A1S2NCP1_9BURK</name>